<dbReference type="SMART" id="SM00866">
    <property type="entry name" value="UTRA"/>
    <property type="match status" value="1"/>
</dbReference>
<evidence type="ECO:0000256" key="3">
    <source>
        <dbReference type="ARBA" id="ARBA00023163"/>
    </source>
</evidence>
<dbReference type="AlphaFoldDB" id="A0A498D9L5"/>
<feature type="domain" description="HTH gntR-type" evidence="4">
    <location>
        <begin position="8"/>
        <end position="75"/>
    </location>
</feature>
<dbReference type="InterPro" id="IPR000524">
    <property type="entry name" value="Tscrpt_reg_HTH_GntR"/>
</dbReference>
<gene>
    <name evidence="5" type="ORF">D8M04_17900</name>
</gene>
<dbReference type="FunFam" id="1.10.10.10:FF:000079">
    <property type="entry name" value="GntR family transcriptional regulator"/>
    <property type="match status" value="1"/>
</dbReference>
<dbReference type="GO" id="GO:0003677">
    <property type="term" value="F:DNA binding"/>
    <property type="evidence" value="ECO:0007669"/>
    <property type="project" value="UniProtKB-KW"/>
</dbReference>
<dbReference type="SUPFAM" id="SSF64288">
    <property type="entry name" value="Chorismate lyase-like"/>
    <property type="match status" value="1"/>
</dbReference>
<dbReference type="InterPro" id="IPR036390">
    <property type="entry name" value="WH_DNA-bd_sf"/>
</dbReference>
<dbReference type="GO" id="GO:0003700">
    <property type="term" value="F:DNA-binding transcription factor activity"/>
    <property type="evidence" value="ECO:0007669"/>
    <property type="project" value="InterPro"/>
</dbReference>
<proteinExistence type="predicted"/>
<accession>A0A498D9L5</accession>
<dbReference type="Proteomes" id="UP000270219">
    <property type="component" value="Unassembled WGS sequence"/>
</dbReference>
<dbReference type="InterPro" id="IPR050679">
    <property type="entry name" value="Bact_HTH_transcr_reg"/>
</dbReference>
<dbReference type="CDD" id="cd07377">
    <property type="entry name" value="WHTH_GntR"/>
    <property type="match status" value="1"/>
</dbReference>
<evidence type="ECO:0000256" key="1">
    <source>
        <dbReference type="ARBA" id="ARBA00023015"/>
    </source>
</evidence>
<dbReference type="GO" id="GO:0045892">
    <property type="term" value="P:negative regulation of DNA-templated transcription"/>
    <property type="evidence" value="ECO:0007669"/>
    <property type="project" value="TreeGrafter"/>
</dbReference>
<sequence>MINKNSPIPIYYQLEEEIRTLIKQELNPGDLLPSEREYAEKYDISRMTVRQAINNLVKEGLIYRQKGRGTFIAEKKFEQDLSGLSSFSEDMRNRGLTPSNKLLSFQIMADNPRAASILKVEPNDELYVIKRLRLANEEPIALETIFTPKKLVGELSLDHFNVSFYDYIENTLNLSIAYGEQTIEAALAKTEEARELNIPRGKPVLVMERTSYLKDEQQTPIEYVNSIYRSDKYKFKMQMKREQD</sequence>
<keyword evidence="6" id="KW-1185">Reference proteome</keyword>
<dbReference type="Pfam" id="PF00392">
    <property type="entry name" value="GntR"/>
    <property type="match status" value="1"/>
</dbReference>
<dbReference type="SUPFAM" id="SSF46785">
    <property type="entry name" value="Winged helix' DNA-binding domain"/>
    <property type="match status" value="1"/>
</dbReference>
<evidence type="ECO:0000259" key="4">
    <source>
        <dbReference type="PROSITE" id="PS50949"/>
    </source>
</evidence>
<dbReference type="OrthoDB" id="9815017at2"/>
<comment type="caution">
    <text evidence="5">The sequence shown here is derived from an EMBL/GenBank/DDBJ whole genome shotgun (WGS) entry which is preliminary data.</text>
</comment>
<dbReference type="InterPro" id="IPR011663">
    <property type="entry name" value="UTRA"/>
</dbReference>
<evidence type="ECO:0000313" key="5">
    <source>
        <dbReference type="EMBL" id="RLL41116.1"/>
    </source>
</evidence>
<dbReference type="SMART" id="SM00345">
    <property type="entry name" value="HTH_GNTR"/>
    <property type="match status" value="1"/>
</dbReference>
<keyword evidence="2" id="KW-0238">DNA-binding</keyword>
<dbReference type="Pfam" id="PF07702">
    <property type="entry name" value="UTRA"/>
    <property type="match status" value="1"/>
</dbReference>
<evidence type="ECO:0000256" key="2">
    <source>
        <dbReference type="ARBA" id="ARBA00023125"/>
    </source>
</evidence>
<dbReference type="Gene3D" id="1.10.10.10">
    <property type="entry name" value="Winged helix-like DNA-binding domain superfamily/Winged helix DNA-binding domain"/>
    <property type="match status" value="1"/>
</dbReference>
<dbReference type="InterPro" id="IPR036388">
    <property type="entry name" value="WH-like_DNA-bd_sf"/>
</dbReference>
<dbReference type="PANTHER" id="PTHR44846">
    <property type="entry name" value="MANNOSYL-D-GLYCERATE TRANSPORT/METABOLISM SYSTEM REPRESSOR MNGR-RELATED"/>
    <property type="match status" value="1"/>
</dbReference>
<name>A0A498D9L5_9BACI</name>
<reference evidence="5 6" key="1">
    <citation type="submission" date="2018-10" db="EMBL/GenBank/DDBJ databases">
        <title>Oceanobacillus sp. YLB-02 draft genome.</title>
        <authorList>
            <person name="Yu L."/>
        </authorList>
    </citation>
    <scope>NUCLEOTIDE SEQUENCE [LARGE SCALE GENOMIC DNA]</scope>
    <source>
        <strain evidence="5 6">YLB-02</strain>
    </source>
</reference>
<dbReference type="PANTHER" id="PTHR44846:SF1">
    <property type="entry name" value="MANNOSYL-D-GLYCERATE TRANSPORT_METABOLISM SYSTEM REPRESSOR MNGR-RELATED"/>
    <property type="match status" value="1"/>
</dbReference>
<keyword evidence="1" id="KW-0805">Transcription regulation</keyword>
<dbReference type="EMBL" id="RCHR01000009">
    <property type="protein sequence ID" value="RLL41116.1"/>
    <property type="molecule type" value="Genomic_DNA"/>
</dbReference>
<dbReference type="PRINTS" id="PR00035">
    <property type="entry name" value="HTHGNTR"/>
</dbReference>
<dbReference type="RefSeq" id="WP_121524778.1">
    <property type="nucleotide sequence ID" value="NZ_RCHR01000009.1"/>
</dbReference>
<evidence type="ECO:0000313" key="6">
    <source>
        <dbReference type="Proteomes" id="UP000270219"/>
    </source>
</evidence>
<dbReference type="Gene3D" id="3.40.1410.10">
    <property type="entry name" value="Chorismate lyase-like"/>
    <property type="match status" value="1"/>
</dbReference>
<protein>
    <submittedName>
        <fullName evidence="5">GntR family transcriptional regulator</fullName>
    </submittedName>
</protein>
<keyword evidence="3" id="KW-0804">Transcription</keyword>
<dbReference type="PROSITE" id="PS50949">
    <property type="entry name" value="HTH_GNTR"/>
    <property type="match status" value="1"/>
</dbReference>
<organism evidence="5 6">
    <name type="scientific">Oceanobacillus piezotolerans</name>
    <dbReference type="NCBI Taxonomy" id="2448030"/>
    <lineage>
        <taxon>Bacteria</taxon>
        <taxon>Bacillati</taxon>
        <taxon>Bacillota</taxon>
        <taxon>Bacilli</taxon>
        <taxon>Bacillales</taxon>
        <taxon>Bacillaceae</taxon>
        <taxon>Oceanobacillus</taxon>
    </lineage>
</organism>
<dbReference type="InterPro" id="IPR028978">
    <property type="entry name" value="Chorismate_lyase_/UTRA_dom_sf"/>
</dbReference>